<reference evidence="3" key="1">
    <citation type="submission" date="2021-01" db="EMBL/GenBank/DDBJ databases">
        <authorList>
            <person name="Corre E."/>
            <person name="Pelletier E."/>
            <person name="Niang G."/>
            <person name="Scheremetjew M."/>
            <person name="Finn R."/>
            <person name="Kale V."/>
            <person name="Holt S."/>
            <person name="Cochrane G."/>
            <person name="Meng A."/>
            <person name="Brown T."/>
            <person name="Cohen L."/>
        </authorList>
    </citation>
    <scope>NUCLEOTIDE SEQUENCE</scope>
    <source>
        <strain evidence="3">MM31A-1</strain>
    </source>
</reference>
<gene>
    <name evidence="3" type="ORF">CDEB00056_LOCUS3727</name>
</gene>
<evidence type="ECO:0000313" key="3">
    <source>
        <dbReference type="EMBL" id="CAE0458886.1"/>
    </source>
</evidence>
<dbReference type="Gene3D" id="3.40.525.10">
    <property type="entry name" value="CRAL-TRIO lipid binding domain"/>
    <property type="match status" value="1"/>
</dbReference>
<feature type="region of interest" description="Disordered" evidence="1">
    <location>
        <begin position="175"/>
        <end position="213"/>
    </location>
</feature>
<dbReference type="AlphaFoldDB" id="A0A7S3V653"/>
<dbReference type="Pfam" id="PF00650">
    <property type="entry name" value="CRAL_TRIO"/>
    <property type="match status" value="1"/>
</dbReference>
<feature type="compositionally biased region" description="Low complexity" evidence="1">
    <location>
        <begin position="182"/>
        <end position="193"/>
    </location>
</feature>
<evidence type="ECO:0000256" key="1">
    <source>
        <dbReference type="SAM" id="MobiDB-lite"/>
    </source>
</evidence>
<sequence length="489" mass="55636">MHRKEIANLLTDSLGKLEIFKEKDEKHNSSPVILYDLGKPLPPSPTKRKIKKLLEHFHSGKDKSISSPSSTQCMHEECVDLPNSEEHNSTTTIARPVIVYDLGKAVTPSTNRKIRRFFRRVNNDSSISSSPSTQCTCAESLDSQKSRGEYRAVKRAASKNKRRTAIPLLLAPRRWGSRKRSSSPCSSRQSIDSVSSLETSLENEGNNEEISTKEVVIAPVPSKSVTDMTDIEIIAHRYPHSTLTERKRFKIGRTLERAMEKMNLYMQWREKYQLDGSTFRKPNPTFKTDKDVWDWAVNYAARYYQGDSVKLDLNLKEPGTLPRIVRFGDVIDLKALDGRRIVQVLPGMLDKTVAPQDFYSLCVAIYLDFKLDRESNETIHVFVDLRAGKNWPNAAPTVLMPFVKDLTNQLADNMPERMISTIVYPVPSLAKPIWALFKGFIPSKIVNKIKVLWGPSGVKSPIPKTMMKDGILDEHTLEQIENYRVDEFL</sequence>
<evidence type="ECO:0000259" key="2">
    <source>
        <dbReference type="PROSITE" id="PS50191"/>
    </source>
</evidence>
<feature type="compositionally biased region" description="Polar residues" evidence="1">
    <location>
        <begin position="194"/>
        <end position="204"/>
    </location>
</feature>
<dbReference type="EMBL" id="HBIO01005298">
    <property type="protein sequence ID" value="CAE0458886.1"/>
    <property type="molecule type" value="Transcribed_RNA"/>
</dbReference>
<dbReference type="SUPFAM" id="SSF52087">
    <property type="entry name" value="CRAL/TRIO domain"/>
    <property type="match status" value="1"/>
</dbReference>
<proteinExistence type="predicted"/>
<organism evidence="3">
    <name type="scientific">Chaetoceros debilis</name>
    <dbReference type="NCBI Taxonomy" id="122233"/>
    <lineage>
        <taxon>Eukaryota</taxon>
        <taxon>Sar</taxon>
        <taxon>Stramenopiles</taxon>
        <taxon>Ochrophyta</taxon>
        <taxon>Bacillariophyta</taxon>
        <taxon>Coscinodiscophyceae</taxon>
        <taxon>Chaetocerotophycidae</taxon>
        <taxon>Chaetocerotales</taxon>
        <taxon>Chaetocerotaceae</taxon>
        <taxon>Chaetoceros</taxon>
    </lineage>
</organism>
<feature type="domain" description="CRAL-TRIO" evidence="2">
    <location>
        <begin position="318"/>
        <end position="489"/>
    </location>
</feature>
<dbReference type="InterPro" id="IPR036865">
    <property type="entry name" value="CRAL-TRIO_dom_sf"/>
</dbReference>
<accession>A0A7S3V653</accession>
<name>A0A7S3V653_9STRA</name>
<dbReference type="PROSITE" id="PS50191">
    <property type="entry name" value="CRAL_TRIO"/>
    <property type="match status" value="1"/>
</dbReference>
<protein>
    <recommendedName>
        <fullName evidence="2">CRAL-TRIO domain-containing protein</fullName>
    </recommendedName>
</protein>
<dbReference type="InterPro" id="IPR001251">
    <property type="entry name" value="CRAL-TRIO_dom"/>
</dbReference>
<dbReference type="CDD" id="cd00170">
    <property type="entry name" value="SEC14"/>
    <property type="match status" value="1"/>
</dbReference>